<evidence type="ECO:0000313" key="2">
    <source>
        <dbReference type="Proteomes" id="UP000011080"/>
    </source>
</evidence>
<dbReference type="EMBL" id="JH880418">
    <property type="protein sequence ID" value="ELR61699.1"/>
    <property type="molecule type" value="Genomic_DNA"/>
</dbReference>
<name>L8J237_9CETA</name>
<reference evidence="1 2" key="1">
    <citation type="journal article" date="2012" name="Nat. Genet.">
        <title>The yak genome and adaptation to life at high altitude.</title>
        <authorList>
            <person name="Qiu Q."/>
            <person name="Zhang G."/>
            <person name="Ma T."/>
            <person name="Qian W."/>
            <person name="Wang J."/>
            <person name="Ye Z."/>
            <person name="Cao C."/>
            <person name="Hu Q."/>
            <person name="Kim J."/>
            <person name="Larkin D.M."/>
            <person name="Auvil L."/>
            <person name="Capitanu B."/>
            <person name="Ma J."/>
            <person name="Lewin H.A."/>
            <person name="Qian X."/>
            <person name="Lang Y."/>
            <person name="Zhou R."/>
            <person name="Wang L."/>
            <person name="Wang K."/>
            <person name="Xia J."/>
            <person name="Liao S."/>
            <person name="Pan S."/>
            <person name="Lu X."/>
            <person name="Hou H."/>
            <person name="Wang Y."/>
            <person name="Zang X."/>
            <person name="Yin Y."/>
            <person name="Ma H."/>
            <person name="Zhang J."/>
            <person name="Wang Z."/>
            <person name="Zhang Y."/>
            <person name="Zhang D."/>
            <person name="Yonezawa T."/>
            <person name="Hasegawa M."/>
            <person name="Zhong Y."/>
            <person name="Liu W."/>
            <person name="Zhang Y."/>
            <person name="Huang Z."/>
            <person name="Zhang S."/>
            <person name="Long R."/>
            <person name="Yang H."/>
            <person name="Wang J."/>
            <person name="Lenstra J.A."/>
            <person name="Cooper D.N."/>
            <person name="Wu Y."/>
            <person name="Wang J."/>
            <person name="Shi P."/>
            <person name="Wang J."/>
            <person name="Liu J."/>
        </authorList>
    </citation>
    <scope>NUCLEOTIDE SEQUENCE [LARGE SCALE GENOMIC DNA]</scope>
    <source>
        <strain evidence="2">yakQH1</strain>
    </source>
</reference>
<proteinExistence type="predicted"/>
<protein>
    <submittedName>
        <fullName evidence="1">Uncharacterized protein</fullName>
    </submittedName>
</protein>
<evidence type="ECO:0000313" key="1">
    <source>
        <dbReference type="EMBL" id="ELR61699.1"/>
    </source>
</evidence>
<dbReference type="Proteomes" id="UP000011080">
    <property type="component" value="Unassembled WGS sequence"/>
</dbReference>
<accession>L8J237</accession>
<dbReference type="AlphaFoldDB" id="L8J237"/>
<organism evidence="1 2">
    <name type="scientific">Bos mutus</name>
    <name type="common">wild yak</name>
    <dbReference type="NCBI Taxonomy" id="72004"/>
    <lineage>
        <taxon>Eukaryota</taxon>
        <taxon>Metazoa</taxon>
        <taxon>Chordata</taxon>
        <taxon>Craniata</taxon>
        <taxon>Vertebrata</taxon>
        <taxon>Euteleostomi</taxon>
        <taxon>Mammalia</taxon>
        <taxon>Eutheria</taxon>
        <taxon>Laurasiatheria</taxon>
        <taxon>Artiodactyla</taxon>
        <taxon>Ruminantia</taxon>
        <taxon>Pecora</taxon>
        <taxon>Bovidae</taxon>
        <taxon>Bovinae</taxon>
        <taxon>Bos</taxon>
    </lineage>
</organism>
<sequence>IFHLSLRSETSTAHSPLPLFYLPASRLLSFCNVLLGLGWSLPPKRSLGVRC</sequence>
<gene>
    <name evidence="1" type="ORF">M91_00752</name>
</gene>
<feature type="non-terminal residue" evidence="1">
    <location>
        <position position="1"/>
    </location>
</feature>